<feature type="non-terminal residue" evidence="1">
    <location>
        <position position="1"/>
    </location>
</feature>
<reference evidence="1" key="1">
    <citation type="submission" date="2014-12" db="EMBL/GenBank/DDBJ databases">
        <title>Insight into the proteome of Arion vulgaris.</title>
        <authorList>
            <person name="Aradska J."/>
            <person name="Bulat T."/>
            <person name="Smidak R."/>
            <person name="Sarate P."/>
            <person name="Gangsoo J."/>
            <person name="Sialana F."/>
            <person name="Bilban M."/>
            <person name="Lubec G."/>
        </authorList>
    </citation>
    <scope>NUCLEOTIDE SEQUENCE</scope>
    <source>
        <tissue evidence="1">Skin</tissue>
    </source>
</reference>
<sequence>SSECWKMIHNILHKWRRFKKKNPANSLAEYCKKSRNLRTNNSLLKCEDGDGFHIHTNSGIG</sequence>
<accession>A0A0B7C0V3</accession>
<name>A0A0B7C0V3_9EUPU</name>
<evidence type="ECO:0000313" key="1">
    <source>
        <dbReference type="EMBL" id="CEK98261.1"/>
    </source>
</evidence>
<dbReference type="AlphaFoldDB" id="A0A0B7C0V3"/>
<gene>
    <name evidence="1" type="primary">ORF218222</name>
</gene>
<protein>
    <submittedName>
        <fullName evidence="1">Uncharacterized protein</fullName>
    </submittedName>
</protein>
<proteinExistence type="predicted"/>
<organism evidence="1">
    <name type="scientific">Arion vulgaris</name>
    <dbReference type="NCBI Taxonomy" id="1028688"/>
    <lineage>
        <taxon>Eukaryota</taxon>
        <taxon>Metazoa</taxon>
        <taxon>Spiralia</taxon>
        <taxon>Lophotrochozoa</taxon>
        <taxon>Mollusca</taxon>
        <taxon>Gastropoda</taxon>
        <taxon>Heterobranchia</taxon>
        <taxon>Euthyneura</taxon>
        <taxon>Panpulmonata</taxon>
        <taxon>Eupulmonata</taxon>
        <taxon>Stylommatophora</taxon>
        <taxon>Helicina</taxon>
        <taxon>Arionoidea</taxon>
        <taxon>Arionidae</taxon>
        <taxon>Arion</taxon>
    </lineage>
</organism>
<dbReference type="EMBL" id="HACG01051390">
    <property type="protein sequence ID" value="CEK98261.1"/>
    <property type="molecule type" value="Transcribed_RNA"/>
</dbReference>